<dbReference type="NCBIfam" id="TIGR00254">
    <property type="entry name" value="GGDEF"/>
    <property type="match status" value="1"/>
</dbReference>
<evidence type="ECO:0000313" key="6">
    <source>
        <dbReference type="Proteomes" id="UP000254230"/>
    </source>
</evidence>
<dbReference type="CDD" id="cd01949">
    <property type="entry name" value="GGDEF"/>
    <property type="match status" value="1"/>
</dbReference>
<dbReference type="InterPro" id="IPR043128">
    <property type="entry name" value="Rev_trsase/Diguanyl_cyclase"/>
</dbReference>
<evidence type="ECO:0000259" key="1">
    <source>
        <dbReference type="PROSITE" id="PS50113"/>
    </source>
</evidence>
<evidence type="ECO:0000313" key="3">
    <source>
        <dbReference type="EMBL" id="KTD55403.1"/>
    </source>
</evidence>
<evidence type="ECO:0000313" key="5">
    <source>
        <dbReference type="Proteomes" id="UP000054639"/>
    </source>
</evidence>
<gene>
    <name evidence="4" type="primary">cph2_2</name>
    <name evidence="3" type="ORF">Lqua_0120</name>
    <name evidence="4" type="ORF">NCTC12376_00368</name>
</gene>
<dbReference type="InterPro" id="IPR052163">
    <property type="entry name" value="DGC-Regulatory_Protein"/>
</dbReference>
<name>A0A378KSW5_9GAMM</name>
<dbReference type="OrthoDB" id="9803824at2"/>
<reference evidence="4 6" key="2">
    <citation type="submission" date="2018-06" db="EMBL/GenBank/DDBJ databases">
        <authorList>
            <consortium name="Pathogen Informatics"/>
            <person name="Doyle S."/>
        </authorList>
    </citation>
    <scope>NUCLEOTIDE SEQUENCE [LARGE SCALE GENOMIC DNA]</scope>
    <source>
        <strain evidence="4 6">NCTC12376</strain>
    </source>
</reference>
<proteinExistence type="predicted"/>
<dbReference type="PROSITE" id="PS50887">
    <property type="entry name" value="GGDEF"/>
    <property type="match status" value="1"/>
</dbReference>
<dbReference type="Pfam" id="PF00990">
    <property type="entry name" value="GGDEF"/>
    <property type="match status" value="1"/>
</dbReference>
<dbReference type="PANTHER" id="PTHR46663:SF4">
    <property type="entry name" value="DIGUANYLATE CYCLASE DGCT-RELATED"/>
    <property type="match status" value="1"/>
</dbReference>
<sequence>MFNEHGVILHFVGVGEDITEKKKLQSLLQDMSYMDGLTGIANRRRFDDFLNHEWNRACRNSKSLAIIMTDIDFFKRYNDSLGHLAGDDALKRVAQP</sequence>
<reference evidence="3 5" key="1">
    <citation type="submission" date="2015-11" db="EMBL/GenBank/DDBJ databases">
        <title>Genomic analysis of 38 Legionella species identifies large and diverse effector repertoires.</title>
        <authorList>
            <person name="Burstein D."/>
            <person name="Amaro F."/>
            <person name="Zusman T."/>
            <person name="Lifshitz Z."/>
            <person name="Cohen O."/>
            <person name="Gilbert J.A."/>
            <person name="Pupko T."/>
            <person name="Shuman H.A."/>
            <person name="Segal G."/>
        </authorList>
    </citation>
    <scope>NUCLEOTIDE SEQUENCE [LARGE SCALE GENOMIC DNA]</scope>
    <source>
        <strain evidence="3 5">ATCC 49507</strain>
    </source>
</reference>
<accession>A0A378KSW5</accession>
<evidence type="ECO:0000313" key="4">
    <source>
        <dbReference type="EMBL" id="STY16577.1"/>
    </source>
</evidence>
<dbReference type="InterPro" id="IPR000160">
    <property type="entry name" value="GGDEF_dom"/>
</dbReference>
<feature type="domain" description="GGDEF" evidence="2">
    <location>
        <begin position="62"/>
        <end position="96"/>
    </location>
</feature>
<dbReference type="AlphaFoldDB" id="A0A378KSW5"/>
<dbReference type="STRING" id="45072.Lqua_0120"/>
<evidence type="ECO:0000259" key="2">
    <source>
        <dbReference type="PROSITE" id="PS50887"/>
    </source>
</evidence>
<dbReference type="EMBL" id="LNYR01000001">
    <property type="protein sequence ID" value="KTD55403.1"/>
    <property type="molecule type" value="Genomic_DNA"/>
</dbReference>
<dbReference type="PANTHER" id="PTHR46663">
    <property type="entry name" value="DIGUANYLATE CYCLASE DGCT-RELATED"/>
    <property type="match status" value="1"/>
</dbReference>
<dbReference type="Proteomes" id="UP000054639">
    <property type="component" value="Unassembled WGS sequence"/>
</dbReference>
<dbReference type="EMBL" id="UGOW01000001">
    <property type="protein sequence ID" value="STY16577.1"/>
    <property type="molecule type" value="Genomic_DNA"/>
</dbReference>
<keyword evidence="5" id="KW-1185">Reference proteome</keyword>
<dbReference type="InterPro" id="IPR029787">
    <property type="entry name" value="Nucleotide_cyclase"/>
</dbReference>
<dbReference type="SUPFAM" id="SSF55073">
    <property type="entry name" value="Nucleotide cyclase"/>
    <property type="match status" value="1"/>
</dbReference>
<organism evidence="4 6">
    <name type="scientific">Legionella quateirensis</name>
    <dbReference type="NCBI Taxonomy" id="45072"/>
    <lineage>
        <taxon>Bacteria</taxon>
        <taxon>Pseudomonadati</taxon>
        <taxon>Pseudomonadota</taxon>
        <taxon>Gammaproteobacteria</taxon>
        <taxon>Legionellales</taxon>
        <taxon>Legionellaceae</taxon>
        <taxon>Legionella</taxon>
    </lineage>
</organism>
<dbReference type="PROSITE" id="PS50113">
    <property type="entry name" value="PAC"/>
    <property type="match status" value="1"/>
</dbReference>
<feature type="domain" description="PAC" evidence="1">
    <location>
        <begin position="1"/>
        <end position="30"/>
    </location>
</feature>
<dbReference type="Proteomes" id="UP000254230">
    <property type="component" value="Unassembled WGS sequence"/>
</dbReference>
<protein>
    <submittedName>
        <fullName evidence="4">Regulatory protein (GGDEF, EAL, PAS and PAC domains)</fullName>
    </submittedName>
</protein>
<dbReference type="InterPro" id="IPR000700">
    <property type="entry name" value="PAS-assoc_C"/>
</dbReference>
<dbReference type="Gene3D" id="3.30.70.270">
    <property type="match status" value="1"/>
</dbReference>